<name>A0A3S5FFH7_9PLAT</name>
<proteinExistence type="predicted"/>
<accession>A0A3S5FFH7</accession>
<comment type="caution">
    <text evidence="1">The sequence shown here is derived from an EMBL/GenBank/DDBJ whole genome shotgun (WGS) entry which is preliminary data.</text>
</comment>
<sequence length="71" mass="7854">MLPESTEPQALLRAPDFVRNLPLQQVLSSGQVLPSPTSPPCNANSLRQPTSLLMEQINPSDRMVGYVDLFF</sequence>
<keyword evidence="2" id="KW-1185">Reference proteome</keyword>
<evidence type="ECO:0000313" key="1">
    <source>
        <dbReference type="EMBL" id="VEL31873.1"/>
    </source>
</evidence>
<evidence type="ECO:0000313" key="2">
    <source>
        <dbReference type="Proteomes" id="UP000784294"/>
    </source>
</evidence>
<dbReference type="EMBL" id="CAAALY010127481">
    <property type="protein sequence ID" value="VEL31873.1"/>
    <property type="molecule type" value="Genomic_DNA"/>
</dbReference>
<gene>
    <name evidence="1" type="ORF">PXEA_LOCUS25313</name>
</gene>
<dbReference type="AlphaFoldDB" id="A0A3S5FFH7"/>
<organism evidence="1 2">
    <name type="scientific">Protopolystoma xenopodis</name>
    <dbReference type="NCBI Taxonomy" id="117903"/>
    <lineage>
        <taxon>Eukaryota</taxon>
        <taxon>Metazoa</taxon>
        <taxon>Spiralia</taxon>
        <taxon>Lophotrochozoa</taxon>
        <taxon>Platyhelminthes</taxon>
        <taxon>Monogenea</taxon>
        <taxon>Polyopisthocotylea</taxon>
        <taxon>Polystomatidea</taxon>
        <taxon>Polystomatidae</taxon>
        <taxon>Protopolystoma</taxon>
    </lineage>
</organism>
<dbReference type="Proteomes" id="UP000784294">
    <property type="component" value="Unassembled WGS sequence"/>
</dbReference>
<protein>
    <submittedName>
        <fullName evidence="1">Uncharacterized protein</fullName>
    </submittedName>
</protein>
<reference evidence="1" key="1">
    <citation type="submission" date="2018-11" db="EMBL/GenBank/DDBJ databases">
        <authorList>
            <consortium name="Pathogen Informatics"/>
        </authorList>
    </citation>
    <scope>NUCLEOTIDE SEQUENCE</scope>
</reference>